<evidence type="ECO:0000256" key="3">
    <source>
        <dbReference type="ARBA" id="ARBA00013538"/>
    </source>
</evidence>
<keyword evidence="7" id="KW-0508">mRNA splicing</keyword>
<dbReference type="FunFam" id="1.10.287.4070:FF:000003">
    <property type="entry name" value="U4/U6 small nuclear ribonucleoprotein PRP31"/>
    <property type="match status" value="1"/>
</dbReference>
<keyword evidence="6" id="KW-0694">RNA-binding</keyword>
<evidence type="ECO:0000256" key="1">
    <source>
        <dbReference type="ARBA" id="ARBA00004123"/>
    </source>
</evidence>
<dbReference type="InterPro" id="IPR042239">
    <property type="entry name" value="Nop_C"/>
</dbReference>
<dbReference type="PANTHER" id="PTHR13904:SF0">
    <property type="entry name" value="U4_U6 SMALL NUCLEAR RIBONUCLEOPROTEIN PRP31"/>
    <property type="match status" value="1"/>
</dbReference>
<keyword evidence="5" id="KW-0747">Spliceosome</keyword>
<keyword evidence="4" id="KW-0507">mRNA processing</keyword>
<dbReference type="Pfam" id="PF09785">
    <property type="entry name" value="Prp31_C"/>
    <property type="match status" value="1"/>
</dbReference>
<dbReference type="AlphaFoldDB" id="A0A9P0A083"/>
<dbReference type="GO" id="GO:0003723">
    <property type="term" value="F:RNA binding"/>
    <property type="evidence" value="ECO:0007669"/>
    <property type="project" value="UniProtKB-KW"/>
</dbReference>
<dbReference type="EMBL" id="OU963862">
    <property type="protein sequence ID" value="CAH0381504.1"/>
    <property type="molecule type" value="Genomic_DNA"/>
</dbReference>
<dbReference type="Gene3D" id="1.10.246.90">
    <property type="entry name" value="Nop domain"/>
    <property type="match status" value="1"/>
</dbReference>
<dbReference type="SUPFAM" id="SSF89124">
    <property type="entry name" value="Nop domain"/>
    <property type="match status" value="1"/>
</dbReference>
<evidence type="ECO:0000256" key="11">
    <source>
        <dbReference type="ARBA" id="ARBA00045397"/>
    </source>
</evidence>
<dbReference type="InterPro" id="IPR019175">
    <property type="entry name" value="Prp31_C"/>
</dbReference>
<sequence length="492" mass="54580">MSLADELLADLEDGDEQVDEFMVEDIDIKPDIKPNIKPIEDDIKAVSIHQLATLSSSDRLKYVMGEIEKYQSMPHSIDIVGPVEADSEYQLIVEANNLAVEIDNEIVVIHRFTREKYSKRFPELESLVASPLEYMMTVRELGNDLDQAKNNEKLQQFLTPAIIMVVSITASTAQGQPLTDQELHDVFEACDMAAELNRCKQQIYEYVESRMTFIAPNLSAIVGASTAAKLMGVAGGLTSLSKMPACNVQLLGSQKKTLAGFAQASILPNTGFIFYSDFVESLPAELRKKAARIIAAKSTLAARVDACHEAPDGNIGRMLREEIEKKFDKLTEPPPVKFVKPLPKPIDPSRKKRGGKRVRKNKERYAMTELRKQANRLNFAEIDDDAYQDDLGYSRGTIGKTGTGRIRAAQVDEKTKVRVSKTLQKHMQKQQVYGGSTTVKRQISGTASSVAFTPLQGLEIVNPQAAEKRTNESSAKYFSNVAGFIKVKKSES</sequence>
<name>A0A9P0A083_BEMTA</name>
<evidence type="ECO:0000256" key="10">
    <source>
        <dbReference type="ARBA" id="ARBA00030766"/>
    </source>
</evidence>
<evidence type="ECO:0000256" key="7">
    <source>
        <dbReference type="ARBA" id="ARBA00023187"/>
    </source>
</evidence>
<keyword evidence="8" id="KW-0539">Nucleus</keyword>
<dbReference type="GO" id="GO:0005687">
    <property type="term" value="C:U4 snRNP"/>
    <property type="evidence" value="ECO:0007669"/>
    <property type="project" value="TreeGrafter"/>
</dbReference>
<evidence type="ECO:0000259" key="12">
    <source>
        <dbReference type="PROSITE" id="PS51358"/>
    </source>
</evidence>
<dbReference type="FunFam" id="1.10.246.90:FF:000002">
    <property type="entry name" value="U4/U6 small nuclear ribonucleoprotein Prp31"/>
    <property type="match status" value="1"/>
</dbReference>
<dbReference type="GO" id="GO:0046540">
    <property type="term" value="C:U4/U6 x U5 tri-snRNP complex"/>
    <property type="evidence" value="ECO:0007669"/>
    <property type="project" value="InterPro"/>
</dbReference>
<dbReference type="GO" id="GO:0071011">
    <property type="term" value="C:precatalytic spliceosome"/>
    <property type="evidence" value="ECO:0007669"/>
    <property type="project" value="TreeGrafter"/>
</dbReference>
<dbReference type="InterPro" id="IPR027105">
    <property type="entry name" value="Prp31"/>
</dbReference>
<dbReference type="OrthoDB" id="4771285at2759"/>
<dbReference type="Pfam" id="PF01798">
    <property type="entry name" value="Nop"/>
    <property type="match status" value="1"/>
</dbReference>
<comment type="function">
    <text evidence="11">Involved in pre-mRNA splicing as component of the spliceosome. Required for the assembly of the U4/U5/U6 tri-snRNP complex, one of the building blocks of the spliceosome.</text>
</comment>
<feature type="domain" description="Nop" evidence="12">
    <location>
        <begin position="214"/>
        <end position="332"/>
    </location>
</feature>
<evidence type="ECO:0000256" key="6">
    <source>
        <dbReference type="ARBA" id="ARBA00022884"/>
    </source>
</evidence>
<evidence type="ECO:0000256" key="4">
    <source>
        <dbReference type="ARBA" id="ARBA00022664"/>
    </source>
</evidence>
<gene>
    <name evidence="13" type="ORF">BEMITA_LOCUS1148</name>
</gene>
<dbReference type="PROSITE" id="PS51358">
    <property type="entry name" value="NOP"/>
    <property type="match status" value="1"/>
</dbReference>
<dbReference type="Gene3D" id="1.10.287.4070">
    <property type="match status" value="1"/>
</dbReference>
<evidence type="ECO:0000256" key="2">
    <source>
        <dbReference type="ARBA" id="ARBA00005572"/>
    </source>
</evidence>
<keyword evidence="9" id="KW-0687">Ribonucleoprotein</keyword>
<evidence type="ECO:0000313" key="13">
    <source>
        <dbReference type="EMBL" id="CAH0381504.1"/>
    </source>
</evidence>
<comment type="similarity">
    <text evidence="2">Belongs to the PRP31 family.</text>
</comment>
<dbReference type="GO" id="GO:0000244">
    <property type="term" value="P:spliceosomal tri-snRNP complex assembly"/>
    <property type="evidence" value="ECO:0007669"/>
    <property type="project" value="InterPro"/>
</dbReference>
<protein>
    <recommendedName>
        <fullName evidence="3">U4/U6 small nuclear ribonucleoprotein Prp31</fullName>
    </recommendedName>
    <alternativeName>
        <fullName evidence="10">Pre-mRNA-processing factor 31</fullName>
    </alternativeName>
</protein>
<dbReference type="Proteomes" id="UP001152759">
    <property type="component" value="Chromosome 1"/>
</dbReference>
<reference evidence="13" key="1">
    <citation type="submission" date="2021-12" db="EMBL/GenBank/DDBJ databases">
        <authorList>
            <person name="King R."/>
        </authorList>
    </citation>
    <scope>NUCLEOTIDE SEQUENCE</scope>
</reference>
<accession>A0A9P0A083</accession>
<dbReference type="PANTHER" id="PTHR13904">
    <property type="entry name" value="PRE-MRNA SPLICING FACTOR PRP31"/>
    <property type="match status" value="1"/>
</dbReference>
<dbReference type="KEGG" id="btab:109038839"/>
<dbReference type="InterPro" id="IPR012976">
    <property type="entry name" value="NOSIC"/>
</dbReference>
<dbReference type="SMART" id="SM00931">
    <property type="entry name" value="NOSIC"/>
    <property type="match status" value="1"/>
</dbReference>
<evidence type="ECO:0000256" key="5">
    <source>
        <dbReference type="ARBA" id="ARBA00022728"/>
    </source>
</evidence>
<comment type="subcellular location">
    <subcellularLocation>
        <location evidence="1">Nucleus</location>
    </subcellularLocation>
</comment>
<evidence type="ECO:0000313" key="14">
    <source>
        <dbReference type="Proteomes" id="UP001152759"/>
    </source>
</evidence>
<organism evidence="13 14">
    <name type="scientific">Bemisia tabaci</name>
    <name type="common">Sweetpotato whitefly</name>
    <name type="synonym">Aleurodes tabaci</name>
    <dbReference type="NCBI Taxonomy" id="7038"/>
    <lineage>
        <taxon>Eukaryota</taxon>
        <taxon>Metazoa</taxon>
        <taxon>Ecdysozoa</taxon>
        <taxon>Arthropoda</taxon>
        <taxon>Hexapoda</taxon>
        <taxon>Insecta</taxon>
        <taxon>Pterygota</taxon>
        <taxon>Neoptera</taxon>
        <taxon>Paraneoptera</taxon>
        <taxon>Hemiptera</taxon>
        <taxon>Sternorrhyncha</taxon>
        <taxon>Aleyrodoidea</taxon>
        <taxon>Aleyrodidae</taxon>
        <taxon>Aleyrodinae</taxon>
        <taxon>Bemisia</taxon>
    </lineage>
</organism>
<evidence type="ECO:0000256" key="8">
    <source>
        <dbReference type="ARBA" id="ARBA00023242"/>
    </source>
</evidence>
<proteinExistence type="inferred from homology"/>
<dbReference type="InterPro" id="IPR002687">
    <property type="entry name" value="Nop_dom"/>
</dbReference>
<keyword evidence="14" id="KW-1185">Reference proteome</keyword>
<dbReference type="InterPro" id="IPR036070">
    <property type="entry name" value="Nop_dom_sf"/>
</dbReference>
<evidence type="ECO:0000256" key="9">
    <source>
        <dbReference type="ARBA" id="ARBA00023274"/>
    </source>
</evidence>